<feature type="region of interest" description="Disordered" evidence="9">
    <location>
        <begin position="139"/>
        <end position="185"/>
    </location>
</feature>
<evidence type="ECO:0000256" key="2">
    <source>
        <dbReference type="ARBA" id="ARBA00022723"/>
    </source>
</evidence>
<evidence type="ECO:0000313" key="11">
    <source>
        <dbReference type="Proteomes" id="UP000694865"/>
    </source>
</evidence>
<sequence length="1069" mass="122483">MRFIKPIYTDEEQNMRLLDAGDHFFLEVTKDIPTGMEYALMGRVLITENIGDNKTLAPETISNNNTADIGGGDIGGDEVSAPPAKRRKYKPRAKLDTSSLQISGKRSHRCTLCGKVFVSSQAFMRHRHECDCGRGKLKENIEGVEPDDGEKEDADAVDEEASEEEESDSPPPRRAPRRGRRKRRLRRSMRNDYDFECDECDRRFLKKQGLVEHMKRHIADKEFGCGSADCDSKFCTLGELNLHVKSKHKEHVYMCVPCEINFFTLEELKDHNSTHEKPKKFLDDCIPPVIDETLKYICEYCERPFPTISWLEAHRDKHTSTNIAIFVCKYCMEAFRYITHYEEHIKTHQDIRRLDQLQAEKFRCDNCLKEFRSMQQLEKHERMFGEGLQKKPTYKCDHCGKRLTQAGLENHIQKYHPKENAFKCLEKECSMTFKTKEERGEHLKEVHSINPNRAFVCPIENCNKAFASETTMNYHYQRVHTNQRPFTCEMCGKGWVKLGKLKEHLLTHTTEKNELCDVCGRAFKTRPELRDHKIEMHTSAGKIKLQCRYCPATFSRRSSRSYHERRHKGEAPYICPKPGCNKRFIAVIDYKRHLIYHTGAKLYRCKFCGNSFTRSDYLRGHEKKHHSKGEEYDVGPPIEETVNIKVPWPMDKAVRIQGQNVKVIIEPDPSLNNPQASLCAEAVAALGAMADANPSHVLEGTTHIPISSEVAAGIIQQVGTDAAGNVVQVVTSVGQPLATVMQHLPPEAVQSVVGSVMQPNVNTGEVVTHYVEQQQEDGTTQYIQVQGTQVQVLQPQQAEQQYVEQQNGEQQFVVQPTEGQQFVEQPTAEQQFVEQPTAEQQFVEQPTAEQQFVEQPNDEQQFVEQQNPEQQFVEQPTAGQQFVEQQSAEQQFVEQANAGQQFVEQQNPEQQFVEQPTAEQQFVEQPTAEQQFVEQPTAEQQFVEQPTAEQQFVEQPNAEQQFVEQANAGQQFVEQHYVQQTQTNQQQQYVEHAVMQAQNETHQFTDEEQQQAEANAAEQLLAQAEAAAVAATREDHHETGNTPQNEATQEHEPLQTVDLEEIAQNYMQV</sequence>
<evidence type="ECO:0000256" key="9">
    <source>
        <dbReference type="SAM" id="MobiDB-lite"/>
    </source>
</evidence>
<dbReference type="Pfam" id="PF13912">
    <property type="entry name" value="zf-C2H2_6"/>
    <property type="match status" value="3"/>
</dbReference>
<evidence type="ECO:0000256" key="4">
    <source>
        <dbReference type="ARBA" id="ARBA00022771"/>
    </source>
</evidence>
<feature type="domain" description="C2H2-type" evidence="10">
    <location>
        <begin position="545"/>
        <end position="572"/>
    </location>
</feature>
<keyword evidence="7" id="KW-0539">Nucleus</keyword>
<dbReference type="PROSITE" id="PS00028">
    <property type="entry name" value="ZINC_FINGER_C2H2_1"/>
    <property type="match status" value="11"/>
</dbReference>
<dbReference type="PANTHER" id="PTHR24390:SF159">
    <property type="entry name" value="GROWTH FACTOR INDEPENDENT 1 TRANSCRIPTIONAL REPRESSOR"/>
    <property type="match status" value="1"/>
</dbReference>
<protein>
    <submittedName>
        <fullName evidence="12">Zinc finger protein 227-like</fullName>
    </submittedName>
</protein>
<keyword evidence="2" id="KW-0479">Metal-binding</keyword>
<gene>
    <name evidence="12" type="primary">LOC102808539</name>
</gene>
<evidence type="ECO:0000256" key="7">
    <source>
        <dbReference type="ARBA" id="ARBA00023242"/>
    </source>
</evidence>
<keyword evidence="6" id="KW-0238">DNA-binding</keyword>
<dbReference type="SMART" id="SM00355">
    <property type="entry name" value="ZnF_C2H2"/>
    <property type="match status" value="15"/>
</dbReference>
<feature type="domain" description="C2H2-type" evidence="10">
    <location>
        <begin position="573"/>
        <end position="602"/>
    </location>
</feature>
<feature type="region of interest" description="Disordered" evidence="9">
    <location>
        <begin position="1023"/>
        <end position="1058"/>
    </location>
</feature>
<dbReference type="PROSITE" id="PS50157">
    <property type="entry name" value="ZINC_FINGER_C2H2_2"/>
    <property type="match status" value="13"/>
</dbReference>
<feature type="domain" description="C2H2-type" evidence="10">
    <location>
        <begin position="296"/>
        <end position="323"/>
    </location>
</feature>
<evidence type="ECO:0000256" key="1">
    <source>
        <dbReference type="ARBA" id="ARBA00004123"/>
    </source>
</evidence>
<keyword evidence="4 8" id="KW-0863">Zinc-finger</keyword>
<evidence type="ECO:0000259" key="10">
    <source>
        <dbReference type="PROSITE" id="PS50157"/>
    </source>
</evidence>
<feature type="domain" description="C2H2-type" evidence="10">
    <location>
        <begin position="195"/>
        <end position="222"/>
    </location>
</feature>
<feature type="domain" description="C2H2-type" evidence="10">
    <location>
        <begin position="514"/>
        <end position="542"/>
    </location>
</feature>
<dbReference type="Proteomes" id="UP000694865">
    <property type="component" value="Unplaced"/>
</dbReference>
<accession>A0ABM0MME7</accession>
<dbReference type="RefSeq" id="XP_006821188.1">
    <property type="nucleotide sequence ID" value="XM_006821125.1"/>
</dbReference>
<dbReference type="PANTHER" id="PTHR24390">
    <property type="entry name" value="ZINC FINGER PROTEIN"/>
    <property type="match status" value="1"/>
</dbReference>
<feature type="domain" description="C2H2-type" evidence="10">
    <location>
        <begin position="253"/>
        <end position="280"/>
    </location>
</feature>
<feature type="domain" description="C2H2-type" evidence="10">
    <location>
        <begin position="108"/>
        <end position="136"/>
    </location>
</feature>
<dbReference type="SUPFAM" id="SSF57667">
    <property type="entry name" value="beta-beta-alpha zinc fingers"/>
    <property type="match status" value="5"/>
</dbReference>
<keyword evidence="5" id="KW-0862">Zinc</keyword>
<feature type="domain" description="C2H2-type" evidence="10">
    <location>
        <begin position="422"/>
        <end position="448"/>
    </location>
</feature>
<feature type="compositionally biased region" description="Acidic residues" evidence="9">
    <location>
        <begin position="142"/>
        <end position="168"/>
    </location>
</feature>
<organism evidence="11 12">
    <name type="scientific">Saccoglossus kowalevskii</name>
    <name type="common">Acorn worm</name>
    <dbReference type="NCBI Taxonomy" id="10224"/>
    <lineage>
        <taxon>Eukaryota</taxon>
        <taxon>Metazoa</taxon>
        <taxon>Hemichordata</taxon>
        <taxon>Enteropneusta</taxon>
        <taxon>Harrimaniidae</taxon>
        <taxon>Saccoglossus</taxon>
    </lineage>
</organism>
<comment type="subcellular location">
    <subcellularLocation>
        <location evidence="1">Nucleus</location>
    </subcellularLocation>
</comment>
<dbReference type="InterPro" id="IPR013087">
    <property type="entry name" value="Znf_C2H2_type"/>
</dbReference>
<evidence type="ECO:0000313" key="12">
    <source>
        <dbReference type="RefSeq" id="XP_006821188.1"/>
    </source>
</evidence>
<feature type="domain" description="C2H2-type" evidence="10">
    <location>
        <begin position="455"/>
        <end position="485"/>
    </location>
</feature>
<dbReference type="InterPro" id="IPR036236">
    <property type="entry name" value="Znf_C2H2_sf"/>
</dbReference>
<reference evidence="12" key="1">
    <citation type="submission" date="2025-08" db="UniProtKB">
        <authorList>
            <consortium name="RefSeq"/>
        </authorList>
    </citation>
    <scope>IDENTIFICATION</scope>
    <source>
        <tissue evidence="12">Testes</tissue>
    </source>
</reference>
<feature type="domain" description="C2H2-type" evidence="10">
    <location>
        <begin position="603"/>
        <end position="631"/>
    </location>
</feature>
<name>A0ABM0MME7_SACKO</name>
<proteinExistence type="predicted"/>
<evidence type="ECO:0000256" key="8">
    <source>
        <dbReference type="PROSITE-ProRule" id="PRU00042"/>
    </source>
</evidence>
<evidence type="ECO:0000256" key="6">
    <source>
        <dbReference type="ARBA" id="ARBA00023125"/>
    </source>
</evidence>
<feature type="domain" description="C2H2-type" evidence="10">
    <location>
        <begin position="486"/>
        <end position="513"/>
    </location>
</feature>
<evidence type="ECO:0000256" key="3">
    <source>
        <dbReference type="ARBA" id="ARBA00022737"/>
    </source>
</evidence>
<feature type="domain" description="C2H2-type" evidence="10">
    <location>
        <begin position="362"/>
        <end position="392"/>
    </location>
</feature>
<dbReference type="Pfam" id="PF00096">
    <property type="entry name" value="zf-C2H2"/>
    <property type="match status" value="2"/>
</dbReference>
<evidence type="ECO:0000256" key="5">
    <source>
        <dbReference type="ARBA" id="ARBA00022833"/>
    </source>
</evidence>
<feature type="domain" description="C2H2-type" evidence="10">
    <location>
        <begin position="326"/>
        <end position="353"/>
    </location>
</feature>
<dbReference type="GeneID" id="102808539"/>
<keyword evidence="11" id="KW-1185">Reference proteome</keyword>
<dbReference type="Gene3D" id="3.30.160.60">
    <property type="entry name" value="Classic Zinc Finger"/>
    <property type="match status" value="9"/>
</dbReference>
<feature type="region of interest" description="Disordered" evidence="9">
    <location>
        <begin position="62"/>
        <end position="101"/>
    </location>
</feature>
<feature type="compositionally biased region" description="Basic residues" evidence="9">
    <location>
        <begin position="174"/>
        <end position="185"/>
    </location>
</feature>
<keyword evidence="3" id="KW-0677">Repeat</keyword>